<dbReference type="Proteomes" id="UP000244161">
    <property type="component" value="Unassembled WGS sequence"/>
</dbReference>
<evidence type="ECO:0000313" key="2">
    <source>
        <dbReference type="EMBL" id="PTQ83652.1"/>
    </source>
</evidence>
<name>A0A2T5IIM2_9LACT</name>
<dbReference type="EMBL" id="QAOM01000013">
    <property type="protein sequence ID" value="PTQ83652.1"/>
    <property type="molecule type" value="Genomic_DNA"/>
</dbReference>
<protein>
    <submittedName>
        <fullName evidence="2">Uncharacterized protein</fullName>
    </submittedName>
</protein>
<dbReference type="AlphaFoldDB" id="A0A2T5IIM2"/>
<feature type="transmembrane region" description="Helical" evidence="1">
    <location>
        <begin position="20"/>
        <end position="41"/>
    </location>
</feature>
<evidence type="ECO:0000256" key="1">
    <source>
        <dbReference type="SAM" id="Phobius"/>
    </source>
</evidence>
<feature type="transmembrane region" description="Helical" evidence="1">
    <location>
        <begin position="62"/>
        <end position="86"/>
    </location>
</feature>
<keyword evidence="1" id="KW-1133">Transmembrane helix</keyword>
<keyword evidence="3" id="KW-1185">Reference proteome</keyword>
<proteinExistence type="predicted"/>
<keyword evidence="1" id="KW-0812">Transmembrane</keyword>
<keyword evidence="1" id="KW-0472">Membrane</keyword>
<gene>
    <name evidence="2" type="ORF">C8U37_11362</name>
</gene>
<feature type="transmembrane region" description="Helical" evidence="1">
    <location>
        <begin position="98"/>
        <end position="115"/>
    </location>
</feature>
<accession>A0A2T5IIM2</accession>
<sequence length="176" mass="20815">MLHFGWVIIYNPGFRRRENLSLKIVTISQPDVIIIIVISWMRFPLLSSIVPRGTFIKYLLQFIFKSSLYVYFLPMFHVELLCSIILPFRFYSFCCNFFQYKLALFQLIIPLAFFTEKDFSGDFYYYFTNNLNNLAIRCSSIFSYNLQNLFSCLKMDSHPLYHFSVSFPCSNSCCCG</sequence>
<organism evidence="2 3">
    <name type="scientific">Trichococcus patagoniensis</name>
    <dbReference type="NCBI Taxonomy" id="382641"/>
    <lineage>
        <taxon>Bacteria</taxon>
        <taxon>Bacillati</taxon>
        <taxon>Bacillota</taxon>
        <taxon>Bacilli</taxon>
        <taxon>Lactobacillales</taxon>
        <taxon>Carnobacteriaceae</taxon>
        <taxon>Trichococcus</taxon>
    </lineage>
</organism>
<comment type="caution">
    <text evidence="2">The sequence shown here is derived from an EMBL/GenBank/DDBJ whole genome shotgun (WGS) entry which is preliminary data.</text>
</comment>
<reference evidence="2 3" key="1">
    <citation type="submission" date="2018-04" db="EMBL/GenBank/DDBJ databases">
        <title>Genomic Encyclopedia of Archaeal and Bacterial Type Strains, Phase II (KMG-II): from individual species to whole genera.</title>
        <authorList>
            <person name="Goeker M."/>
        </authorList>
    </citation>
    <scope>NUCLEOTIDE SEQUENCE [LARGE SCALE GENOMIC DNA]</scope>
    <source>
        <strain evidence="2 3">DSM 18806</strain>
    </source>
</reference>
<evidence type="ECO:0000313" key="3">
    <source>
        <dbReference type="Proteomes" id="UP000244161"/>
    </source>
</evidence>